<comment type="caution">
    <text evidence="2">The sequence shown here is derived from an EMBL/GenBank/DDBJ whole genome shotgun (WGS) entry which is preliminary data.</text>
</comment>
<dbReference type="RefSeq" id="WP_119205885.1">
    <property type="nucleotide sequence ID" value="NZ_JANGCF010000007.1"/>
</dbReference>
<evidence type="ECO:0000313" key="2">
    <source>
        <dbReference type="EMBL" id="RHC47848.1"/>
    </source>
</evidence>
<feature type="domain" description="GmrSD restriction endonucleases N-terminal" evidence="1">
    <location>
        <begin position="29"/>
        <end position="159"/>
    </location>
</feature>
<sequence>MLKKANIQWSGKTLRNQIEKGQVSFDCAVQRNPVWDVSRKSLLIHSMIEGYPIPPFYFARRDDGKYDALDGQQRSLAIKGYLDGEFPLSEDMPAVTDENGYPVIITGMMFPELPEWAQDNIKDYSLTIYYFEGITEEEIAELFFRINNGKPLTSVELTRVKAKSILKFQEIAKHEMIAGAITEAGKRRYNDENVAMQAWALCFSDCRDFTTKGFRPLIESAAVTEEQVQEIGQALDYVKEVSELLNPEEKTDKRVLKKIKTRSHLVSCTYVALKALRAGKSVDELKAVLYRFFDSNQTSVSEIYNKSVGSGSAKPDKVQSRVQVLDSLIGG</sequence>
<reference evidence="2 3" key="1">
    <citation type="submission" date="2018-08" db="EMBL/GenBank/DDBJ databases">
        <title>A genome reference for cultivated species of the human gut microbiota.</title>
        <authorList>
            <person name="Zou Y."/>
            <person name="Xue W."/>
            <person name="Luo G."/>
        </authorList>
    </citation>
    <scope>NUCLEOTIDE SEQUENCE [LARGE SCALE GENOMIC DNA]</scope>
    <source>
        <strain evidence="2 3">AM35-14</strain>
    </source>
</reference>
<dbReference type="InterPro" id="IPR004919">
    <property type="entry name" value="GmrSD_N"/>
</dbReference>
<organism evidence="2 3">
    <name type="scientific">Enterocloster bolteae</name>
    <dbReference type="NCBI Taxonomy" id="208479"/>
    <lineage>
        <taxon>Bacteria</taxon>
        <taxon>Bacillati</taxon>
        <taxon>Bacillota</taxon>
        <taxon>Clostridia</taxon>
        <taxon>Lachnospirales</taxon>
        <taxon>Lachnospiraceae</taxon>
        <taxon>Enterocloster</taxon>
    </lineage>
</organism>
<dbReference type="PANTHER" id="PTHR39639">
    <property type="entry name" value="CHROMOSOME 16, WHOLE GENOME SHOTGUN SEQUENCE"/>
    <property type="match status" value="1"/>
</dbReference>
<dbReference type="Proteomes" id="UP000283975">
    <property type="component" value="Unassembled WGS sequence"/>
</dbReference>
<dbReference type="PANTHER" id="PTHR39639:SF1">
    <property type="entry name" value="DUF262 DOMAIN-CONTAINING PROTEIN"/>
    <property type="match status" value="1"/>
</dbReference>
<proteinExistence type="predicted"/>
<gene>
    <name evidence="2" type="ORF">DW839_29360</name>
</gene>
<dbReference type="AlphaFoldDB" id="A0A414AHK9"/>
<evidence type="ECO:0000313" key="3">
    <source>
        <dbReference type="Proteomes" id="UP000283975"/>
    </source>
</evidence>
<evidence type="ECO:0000259" key="1">
    <source>
        <dbReference type="Pfam" id="PF03235"/>
    </source>
</evidence>
<accession>A0A414AHK9</accession>
<protein>
    <submittedName>
        <fullName evidence="2">DUF262 domain-containing protein</fullName>
    </submittedName>
</protein>
<dbReference type="Pfam" id="PF03235">
    <property type="entry name" value="GmrSD_N"/>
    <property type="match status" value="1"/>
</dbReference>
<name>A0A414AHK9_9FIRM</name>
<dbReference type="EMBL" id="QSHZ01000051">
    <property type="protein sequence ID" value="RHC47848.1"/>
    <property type="molecule type" value="Genomic_DNA"/>
</dbReference>